<organism evidence="4 5">
    <name type="scientific">Acacia crassicarpa</name>
    <name type="common">northern wattle</name>
    <dbReference type="NCBI Taxonomy" id="499986"/>
    <lineage>
        <taxon>Eukaryota</taxon>
        <taxon>Viridiplantae</taxon>
        <taxon>Streptophyta</taxon>
        <taxon>Embryophyta</taxon>
        <taxon>Tracheophyta</taxon>
        <taxon>Spermatophyta</taxon>
        <taxon>Magnoliopsida</taxon>
        <taxon>eudicotyledons</taxon>
        <taxon>Gunneridae</taxon>
        <taxon>Pentapetalae</taxon>
        <taxon>rosids</taxon>
        <taxon>fabids</taxon>
        <taxon>Fabales</taxon>
        <taxon>Fabaceae</taxon>
        <taxon>Caesalpinioideae</taxon>
        <taxon>mimosoid clade</taxon>
        <taxon>Acacieae</taxon>
        <taxon>Acacia</taxon>
    </lineage>
</organism>
<dbReference type="InterPro" id="IPR001012">
    <property type="entry name" value="UBX_dom"/>
</dbReference>
<dbReference type="InterPro" id="IPR050730">
    <property type="entry name" value="UBX_domain-protein"/>
</dbReference>
<dbReference type="AlphaFoldDB" id="A0AAE1JFN4"/>
<proteinExistence type="predicted"/>
<reference evidence="4" key="1">
    <citation type="submission" date="2023-10" db="EMBL/GenBank/DDBJ databases">
        <title>Chromosome-level genome of the transformable northern wattle, Acacia crassicarpa.</title>
        <authorList>
            <person name="Massaro I."/>
            <person name="Sinha N.R."/>
            <person name="Poethig S."/>
            <person name="Leichty A.R."/>
        </authorList>
    </citation>
    <scope>NUCLEOTIDE SEQUENCE</scope>
    <source>
        <strain evidence="4">Acra3RX</strain>
        <tissue evidence="4">Leaf</tissue>
    </source>
</reference>
<dbReference type="GO" id="GO:0043130">
    <property type="term" value="F:ubiquitin binding"/>
    <property type="evidence" value="ECO:0007669"/>
    <property type="project" value="TreeGrafter"/>
</dbReference>
<dbReference type="PANTHER" id="PTHR23322">
    <property type="entry name" value="FAS-ASSOCIATED PROTEIN"/>
    <property type="match status" value="1"/>
</dbReference>
<dbReference type="Gene3D" id="3.10.20.90">
    <property type="entry name" value="Phosphatidylinositol 3-kinase Catalytic Subunit, Chain A, domain 1"/>
    <property type="match status" value="1"/>
</dbReference>
<evidence type="ECO:0000256" key="2">
    <source>
        <dbReference type="SAM" id="MobiDB-lite"/>
    </source>
</evidence>
<dbReference type="PROSITE" id="PS50330">
    <property type="entry name" value="UIM"/>
    <property type="match status" value="2"/>
</dbReference>
<sequence length="533" mass="59353">MVTPTPEAIETFMRITGSSEFVAIRKLEEYGGNLNEAVNAHLIEGDKHIMGQNLTAGPQYNHMDVNNQNYAGSRGLLPLLSAARRFRPSLLLDSNYRRELRDLYNGISATPPNSHAPYTSRPGEVMGTPVGINSSYEQSHYSGLSSSSVDLTGNSSSHGQGIYGANYSQSNLNFTQPNSSFIPNNTTEEEMIQAAIEASKLEYRESASQRQFGTLNDSVDGRLPRSNFHQEDEDLARAISLSLQMAEQEKAMYEHLAKPENERLGVHDLSTTRENASSSGGQPGTSSNKGGTQKVEQPVISPPLGSTADSRLQGNEDVFISEEWGNISSEELNEAVLVETAIFGDMPDQTLQNVSSFPDLQHCPERIVDPNVQLWPTPTQQSLRETRLLKEQQDAEYQASLLADKQKELNALRKVETQCLKEEESCKKLERKEENMFGKKETLIPEEPPIDDVNAITIVIRMPDGNRHGRRFLKTDKLKVIFDFIEIGGEIKPGTYRVVKSYPRQAYSMDDSSFALSEVGLTSRHEALFLEFI</sequence>
<keyword evidence="5" id="KW-1185">Reference proteome</keyword>
<name>A0AAE1JFN4_9FABA</name>
<accession>A0AAE1JFN4</accession>
<dbReference type="Pfam" id="PF14555">
    <property type="entry name" value="UBA_4"/>
    <property type="match status" value="1"/>
</dbReference>
<dbReference type="InterPro" id="IPR029071">
    <property type="entry name" value="Ubiquitin-like_domsf"/>
</dbReference>
<dbReference type="Proteomes" id="UP001293593">
    <property type="component" value="Unassembled WGS sequence"/>
</dbReference>
<dbReference type="InterPro" id="IPR003903">
    <property type="entry name" value="UIM_dom"/>
</dbReference>
<comment type="caution">
    <text evidence="4">The sequence shown here is derived from an EMBL/GenBank/DDBJ whole genome shotgun (WGS) entry which is preliminary data.</text>
</comment>
<dbReference type="Pfam" id="PF02809">
    <property type="entry name" value="UIM"/>
    <property type="match status" value="2"/>
</dbReference>
<dbReference type="SUPFAM" id="SSF54236">
    <property type="entry name" value="Ubiquitin-like"/>
    <property type="match status" value="1"/>
</dbReference>
<evidence type="ECO:0000259" key="3">
    <source>
        <dbReference type="PROSITE" id="PS50033"/>
    </source>
</evidence>
<feature type="region of interest" description="Disordered" evidence="2">
    <location>
        <begin position="271"/>
        <end position="311"/>
    </location>
</feature>
<gene>
    <name evidence="4" type="ORF">QN277_022768</name>
</gene>
<dbReference type="PANTHER" id="PTHR23322:SF55">
    <property type="entry name" value="PLANT UBX DOMAIN-CONTAINING PROTEIN 9"/>
    <property type="match status" value="1"/>
</dbReference>
<evidence type="ECO:0000256" key="1">
    <source>
        <dbReference type="ARBA" id="ARBA00022786"/>
    </source>
</evidence>
<dbReference type="CDD" id="cd14351">
    <property type="entry name" value="UBA_Ubx1_like"/>
    <property type="match status" value="1"/>
</dbReference>
<keyword evidence="1" id="KW-0833">Ubl conjugation pathway</keyword>
<dbReference type="Pfam" id="PF00789">
    <property type="entry name" value="UBX"/>
    <property type="match status" value="1"/>
</dbReference>
<protein>
    <recommendedName>
        <fullName evidence="3">UBX domain-containing protein</fullName>
    </recommendedName>
</protein>
<evidence type="ECO:0000313" key="4">
    <source>
        <dbReference type="EMBL" id="KAK4269637.1"/>
    </source>
</evidence>
<dbReference type="PROSITE" id="PS50033">
    <property type="entry name" value="UBX"/>
    <property type="match status" value="1"/>
</dbReference>
<dbReference type="CDD" id="cd01767">
    <property type="entry name" value="UBX"/>
    <property type="match status" value="1"/>
</dbReference>
<dbReference type="EMBL" id="JAWXYG010000006">
    <property type="protein sequence ID" value="KAK4269637.1"/>
    <property type="molecule type" value="Genomic_DNA"/>
</dbReference>
<dbReference type="SMART" id="SM00726">
    <property type="entry name" value="UIM"/>
    <property type="match status" value="2"/>
</dbReference>
<feature type="compositionally biased region" description="Polar residues" evidence="2">
    <location>
        <begin position="272"/>
        <end position="295"/>
    </location>
</feature>
<feature type="domain" description="UBX" evidence="3">
    <location>
        <begin position="451"/>
        <end position="529"/>
    </location>
</feature>
<evidence type="ECO:0000313" key="5">
    <source>
        <dbReference type="Proteomes" id="UP001293593"/>
    </source>
</evidence>